<gene>
    <name evidence="1" type="ORF">JL09_g6162</name>
</gene>
<dbReference type="HOGENOM" id="CLU_3162518_0_0_1"/>
<dbReference type="Proteomes" id="UP000029867">
    <property type="component" value="Unassembled WGS sequence"/>
</dbReference>
<reference evidence="2" key="1">
    <citation type="journal article" date="2014" name="Microb. Cell Fact.">
        <title>Exploiting Issatchenkia orientalis SD108 for succinic acid production.</title>
        <authorList>
            <person name="Xiao H."/>
            <person name="Shao Z."/>
            <person name="Jiang Y."/>
            <person name="Dole S."/>
            <person name="Zhao H."/>
        </authorList>
    </citation>
    <scope>NUCLEOTIDE SEQUENCE [LARGE SCALE GENOMIC DNA]</scope>
    <source>
        <strain evidence="2">SD108</strain>
    </source>
</reference>
<evidence type="ECO:0000313" key="1">
    <source>
        <dbReference type="EMBL" id="KGK34689.1"/>
    </source>
</evidence>
<dbReference type="AlphaFoldDB" id="A0A099NRK0"/>
<feature type="non-terminal residue" evidence="1">
    <location>
        <position position="48"/>
    </location>
</feature>
<protein>
    <submittedName>
        <fullName evidence="1">Uncharacterized protein</fullName>
    </submittedName>
</protein>
<accession>A0A099NRK0</accession>
<comment type="caution">
    <text evidence="1">The sequence shown here is derived from an EMBL/GenBank/DDBJ whole genome shotgun (WGS) entry which is preliminary data.</text>
</comment>
<name>A0A099NRK0_PICKU</name>
<organism evidence="1 2">
    <name type="scientific">Pichia kudriavzevii</name>
    <name type="common">Yeast</name>
    <name type="synonym">Issatchenkia orientalis</name>
    <dbReference type="NCBI Taxonomy" id="4909"/>
    <lineage>
        <taxon>Eukaryota</taxon>
        <taxon>Fungi</taxon>
        <taxon>Dikarya</taxon>
        <taxon>Ascomycota</taxon>
        <taxon>Saccharomycotina</taxon>
        <taxon>Pichiomycetes</taxon>
        <taxon>Pichiales</taxon>
        <taxon>Pichiaceae</taxon>
        <taxon>Pichia</taxon>
    </lineage>
</organism>
<proteinExistence type="predicted"/>
<sequence length="48" mass="5111">MAVCKTVIYIAKQSILAMNVLTTEATSCVHCGLLGSLAIQIYLDSHSV</sequence>
<evidence type="ECO:0000313" key="2">
    <source>
        <dbReference type="Proteomes" id="UP000029867"/>
    </source>
</evidence>
<dbReference type="EMBL" id="JQFK01001384">
    <property type="protein sequence ID" value="KGK34689.1"/>
    <property type="molecule type" value="Genomic_DNA"/>
</dbReference>